<proteinExistence type="predicted"/>
<comment type="caution">
    <text evidence="3">The sequence shown here is derived from an EMBL/GenBank/DDBJ whole genome shotgun (WGS) entry which is preliminary data.</text>
</comment>
<sequence>MSTTHPVQPARHGRPHQPVEQRHRSAWVVPTIIGLAFGGWSLYLAQDNGVDAGVAALRGLVAWVVMGVVCFLIGRRQRWMQAESQAIAYGVVFGMAMGYLINLGGHGWLRSSLMGLAFGLAMAATTFYFSYARRH</sequence>
<dbReference type="Proteomes" id="UP001216579">
    <property type="component" value="Unassembled WGS sequence"/>
</dbReference>
<keyword evidence="2" id="KW-1133">Transmembrane helix</keyword>
<evidence type="ECO:0000256" key="1">
    <source>
        <dbReference type="SAM" id="MobiDB-lite"/>
    </source>
</evidence>
<feature type="region of interest" description="Disordered" evidence="1">
    <location>
        <begin position="1"/>
        <end position="22"/>
    </location>
</feature>
<dbReference type="InterPro" id="IPR036259">
    <property type="entry name" value="MFS_trans_sf"/>
</dbReference>
<keyword evidence="2" id="KW-0472">Membrane</keyword>
<keyword evidence="4" id="KW-1185">Reference proteome</keyword>
<dbReference type="SUPFAM" id="SSF103473">
    <property type="entry name" value="MFS general substrate transporter"/>
    <property type="match status" value="1"/>
</dbReference>
<evidence type="ECO:0008006" key="5">
    <source>
        <dbReference type="Google" id="ProtNLM"/>
    </source>
</evidence>
<feature type="transmembrane region" description="Helical" evidence="2">
    <location>
        <begin position="26"/>
        <end position="43"/>
    </location>
</feature>
<evidence type="ECO:0000256" key="2">
    <source>
        <dbReference type="SAM" id="Phobius"/>
    </source>
</evidence>
<protein>
    <recommendedName>
        <fullName evidence="5">Integral membrane protein</fullName>
    </recommendedName>
</protein>
<dbReference type="EMBL" id="JARJBC010000014">
    <property type="protein sequence ID" value="MDF3291736.1"/>
    <property type="molecule type" value="Genomic_DNA"/>
</dbReference>
<keyword evidence="2" id="KW-0812">Transmembrane</keyword>
<dbReference type="RefSeq" id="WP_276094900.1">
    <property type="nucleotide sequence ID" value="NZ_JARJBC010000014.1"/>
</dbReference>
<feature type="transmembrane region" description="Helical" evidence="2">
    <location>
        <begin position="55"/>
        <end position="74"/>
    </location>
</feature>
<feature type="transmembrane region" description="Helical" evidence="2">
    <location>
        <begin position="111"/>
        <end position="131"/>
    </location>
</feature>
<feature type="transmembrane region" description="Helical" evidence="2">
    <location>
        <begin position="86"/>
        <end position="105"/>
    </location>
</feature>
<evidence type="ECO:0000313" key="4">
    <source>
        <dbReference type="Proteomes" id="UP001216579"/>
    </source>
</evidence>
<reference evidence="3 4" key="1">
    <citation type="submission" date="2023-03" db="EMBL/GenBank/DDBJ databases">
        <title>Draft genome sequence of Streptomyces sp. RB6PN23 isolated from peat swamp forest in Thailand.</title>
        <authorList>
            <person name="Klaysubun C."/>
            <person name="Duangmal K."/>
        </authorList>
    </citation>
    <scope>NUCLEOTIDE SEQUENCE [LARGE SCALE GENOMIC DNA]</scope>
    <source>
        <strain evidence="3 4">RB6PN23</strain>
    </source>
</reference>
<organism evidence="3 4">
    <name type="scientific">Streptomyces silvisoli</name>
    <dbReference type="NCBI Taxonomy" id="3034235"/>
    <lineage>
        <taxon>Bacteria</taxon>
        <taxon>Bacillati</taxon>
        <taxon>Actinomycetota</taxon>
        <taxon>Actinomycetes</taxon>
        <taxon>Kitasatosporales</taxon>
        <taxon>Streptomycetaceae</taxon>
        <taxon>Streptomyces</taxon>
    </lineage>
</organism>
<accession>A0ABT5ZPI0</accession>
<name>A0ABT5ZPI0_9ACTN</name>
<evidence type="ECO:0000313" key="3">
    <source>
        <dbReference type="EMBL" id="MDF3291736.1"/>
    </source>
</evidence>
<gene>
    <name evidence="3" type="ORF">P3G67_21400</name>
</gene>